<dbReference type="GO" id="GO:0005634">
    <property type="term" value="C:nucleus"/>
    <property type="evidence" value="ECO:0007669"/>
    <property type="project" value="TreeGrafter"/>
</dbReference>
<dbReference type="EMBL" id="CAJOBE010005503">
    <property type="protein sequence ID" value="CAF3975436.1"/>
    <property type="molecule type" value="Genomic_DNA"/>
</dbReference>
<evidence type="ECO:0000313" key="2">
    <source>
        <dbReference type="EMBL" id="CAF3975436.1"/>
    </source>
</evidence>
<feature type="non-terminal residue" evidence="2">
    <location>
        <position position="1"/>
    </location>
</feature>
<sequence length="380" mass="44768">MTNVNSNMTENIQITNGNVEEIHDTKLQKPTFYNQYLPFGDLVSRRGSAWFEEIRENLSRTIQMGELRPGFSIWSYELHQFLSLYGFHFTKAEHLKLVDFYLSILTINDLNYSNVQICLDRLHDLLRKTRLITRDDLTIDWRVLYRWGKLIFDNHDQNHALITLPKDIKDSFFFCMFYCSPYFSATSTQEILDEFRPLLCPIDWTFSNTIRLLELFLPVHMPPNLHDQAFKLWLPELFGIWDGVYNDTVWELRVTILFSSSHELRLPIIQTIHLQTEYIKYLSILRPELIVPPIVEMVFESIDNTNEPHRFTSIMTCLTRITRELIRQTSDYSQGQTYVLPLIMSVLPGIDLNDFKKTSVTLEFLNTMFMLITCVDCSSA</sequence>
<name>A0A819M7P1_9BILA</name>
<accession>A0A819M7P1</accession>
<comment type="caution">
    <text evidence="2">The sequence shown here is derived from an EMBL/GenBank/DDBJ whole genome shotgun (WGS) entry which is preliminary data.</text>
</comment>
<dbReference type="GO" id="GO:0016504">
    <property type="term" value="F:peptidase activator activity"/>
    <property type="evidence" value="ECO:0007669"/>
    <property type="project" value="InterPro"/>
</dbReference>
<dbReference type="InterPro" id="IPR032430">
    <property type="entry name" value="Blm10_mid"/>
</dbReference>
<dbReference type="PANTHER" id="PTHR32170">
    <property type="entry name" value="PROTEASOME ACTIVATOR COMPLEX SUBUNIT 4"/>
    <property type="match status" value="1"/>
</dbReference>
<evidence type="ECO:0000259" key="1">
    <source>
        <dbReference type="Pfam" id="PF16507"/>
    </source>
</evidence>
<organism evidence="2 3">
    <name type="scientific">Rotaria sordida</name>
    <dbReference type="NCBI Taxonomy" id="392033"/>
    <lineage>
        <taxon>Eukaryota</taxon>
        <taxon>Metazoa</taxon>
        <taxon>Spiralia</taxon>
        <taxon>Gnathifera</taxon>
        <taxon>Rotifera</taxon>
        <taxon>Eurotatoria</taxon>
        <taxon>Bdelloidea</taxon>
        <taxon>Philodinida</taxon>
        <taxon>Philodinidae</taxon>
        <taxon>Rotaria</taxon>
    </lineage>
</organism>
<protein>
    <recommendedName>
        <fullName evidence="1">Proteasome activator Blm10 middle HEAT repeats region domain-containing protein</fullName>
    </recommendedName>
</protein>
<reference evidence="2" key="1">
    <citation type="submission" date="2021-02" db="EMBL/GenBank/DDBJ databases">
        <authorList>
            <person name="Nowell W R."/>
        </authorList>
    </citation>
    <scope>NUCLEOTIDE SEQUENCE</scope>
</reference>
<dbReference type="GO" id="GO:0005829">
    <property type="term" value="C:cytosol"/>
    <property type="evidence" value="ECO:0007669"/>
    <property type="project" value="TreeGrafter"/>
</dbReference>
<dbReference type="InterPro" id="IPR035309">
    <property type="entry name" value="PSME4"/>
</dbReference>
<dbReference type="GO" id="GO:0010499">
    <property type="term" value="P:proteasomal ubiquitin-independent protein catabolic process"/>
    <property type="evidence" value="ECO:0007669"/>
    <property type="project" value="TreeGrafter"/>
</dbReference>
<feature type="domain" description="Proteasome activator Blm10 middle HEAT repeats region" evidence="1">
    <location>
        <begin position="279"/>
        <end position="379"/>
    </location>
</feature>
<dbReference type="Pfam" id="PF16507">
    <property type="entry name" value="HEAT_PSME4_mid"/>
    <property type="match status" value="1"/>
</dbReference>
<proteinExistence type="predicted"/>
<dbReference type="Proteomes" id="UP000663874">
    <property type="component" value="Unassembled WGS sequence"/>
</dbReference>
<dbReference type="GO" id="GO:0070628">
    <property type="term" value="F:proteasome binding"/>
    <property type="evidence" value="ECO:0007669"/>
    <property type="project" value="InterPro"/>
</dbReference>
<dbReference type="AlphaFoldDB" id="A0A819M7P1"/>
<evidence type="ECO:0000313" key="3">
    <source>
        <dbReference type="Proteomes" id="UP000663874"/>
    </source>
</evidence>
<gene>
    <name evidence="2" type="ORF">FNK824_LOCUS24567</name>
</gene>
<dbReference type="PANTHER" id="PTHR32170:SF3">
    <property type="entry name" value="PROTEASOME ACTIVATOR COMPLEX SUBUNIT 4"/>
    <property type="match status" value="1"/>
</dbReference>